<dbReference type="AlphaFoldDB" id="A0A227KNS8"/>
<proteinExistence type="predicted"/>
<keyword evidence="1" id="KW-0812">Transmembrane</keyword>
<dbReference type="RefSeq" id="WP_066593198.1">
    <property type="nucleotide sequence ID" value="NZ_CATFKP010000093.1"/>
</dbReference>
<evidence type="ECO:0000256" key="1">
    <source>
        <dbReference type="SAM" id="Phobius"/>
    </source>
</evidence>
<reference evidence="3" key="1">
    <citation type="submission" date="2017-05" db="EMBL/GenBank/DDBJ databases">
        <title>Improved OligoMM genomes.</title>
        <authorList>
            <person name="Garzetti D."/>
        </authorList>
    </citation>
    <scope>NUCLEOTIDE SEQUENCE [LARGE SCALE GENOMIC DNA]</scope>
    <source>
        <strain evidence="3">YL45</strain>
    </source>
</reference>
<keyword evidence="1" id="KW-0472">Membrane</keyword>
<dbReference type="Proteomes" id="UP000214610">
    <property type="component" value="Unassembled WGS sequence"/>
</dbReference>
<keyword evidence="3" id="KW-1185">Reference proteome</keyword>
<dbReference type="EMBL" id="NHMP01000003">
    <property type="protein sequence ID" value="OXE49735.1"/>
    <property type="molecule type" value="Genomic_DNA"/>
</dbReference>
<feature type="transmembrane region" description="Helical" evidence="1">
    <location>
        <begin position="41"/>
        <end position="57"/>
    </location>
</feature>
<organism evidence="2 3">
    <name type="scientific">Turicimonas muris</name>
    <dbReference type="NCBI Taxonomy" id="1796652"/>
    <lineage>
        <taxon>Bacteria</taxon>
        <taxon>Pseudomonadati</taxon>
        <taxon>Pseudomonadota</taxon>
        <taxon>Betaproteobacteria</taxon>
        <taxon>Burkholderiales</taxon>
        <taxon>Sutterellaceae</taxon>
        <taxon>Turicimonas</taxon>
    </lineage>
</organism>
<name>A0A227KNS8_9BURK</name>
<protein>
    <submittedName>
        <fullName evidence="2">Uncharacterized protein</fullName>
    </submittedName>
</protein>
<feature type="transmembrane region" description="Helical" evidence="1">
    <location>
        <begin position="92"/>
        <end position="111"/>
    </location>
</feature>
<sequence>MKKAETGKTMFTQAIQYQILLQASILGVVYCAVNGLKEPCPTTTLVFLGSVIATAILPDLKPFFNTSSWGTEFFTACLIAGLPYYFPKPLELFIEYAAFAVITVGALCIPYF</sequence>
<evidence type="ECO:0000313" key="2">
    <source>
        <dbReference type="EMBL" id="OXE49735.1"/>
    </source>
</evidence>
<gene>
    <name evidence="2" type="ORF">ADH67_06305</name>
</gene>
<comment type="caution">
    <text evidence="2">The sequence shown here is derived from an EMBL/GenBank/DDBJ whole genome shotgun (WGS) entry which is preliminary data.</text>
</comment>
<keyword evidence="1" id="KW-1133">Transmembrane helix</keyword>
<evidence type="ECO:0000313" key="3">
    <source>
        <dbReference type="Proteomes" id="UP000214610"/>
    </source>
</evidence>
<accession>A0A227KNS8</accession>